<accession>A0A364LG61</accession>
<evidence type="ECO:0000313" key="2">
    <source>
        <dbReference type="EMBL" id="RAP35140.1"/>
    </source>
</evidence>
<evidence type="ECO:0000256" key="1">
    <source>
        <dbReference type="SAM" id="MobiDB-lite"/>
    </source>
</evidence>
<organism evidence="2 3">
    <name type="scientific">Legionella quinlivanii</name>
    <dbReference type="NCBI Taxonomy" id="45073"/>
    <lineage>
        <taxon>Bacteria</taxon>
        <taxon>Pseudomonadati</taxon>
        <taxon>Pseudomonadota</taxon>
        <taxon>Gammaproteobacteria</taxon>
        <taxon>Legionellales</taxon>
        <taxon>Legionellaceae</taxon>
        <taxon>Legionella</taxon>
    </lineage>
</organism>
<evidence type="ECO:0000313" key="3">
    <source>
        <dbReference type="Proteomes" id="UP000249458"/>
    </source>
</evidence>
<protein>
    <recommendedName>
        <fullName evidence="4">Dot/Icm T4SS effector</fullName>
    </recommendedName>
</protein>
<evidence type="ECO:0008006" key="4">
    <source>
        <dbReference type="Google" id="ProtNLM"/>
    </source>
</evidence>
<reference evidence="2 3" key="1">
    <citation type="submission" date="2017-02" db="EMBL/GenBank/DDBJ databases">
        <title>Legionella quilivanii strain from human: case report and whole genome sequencing analysis.</title>
        <authorList>
            <person name="Lalancette C."/>
            <person name="Leduc J.-M."/>
            <person name="Levesque S."/>
            <person name="Fournier E."/>
            <person name="Saoud J."/>
            <person name="Faucher S.P."/>
            <person name="Bernard K."/>
            <person name="Martineau C."/>
            <person name="Longtin J."/>
        </authorList>
    </citation>
    <scope>NUCLEOTIDE SEQUENCE [LARGE SCALE GENOMIC DNA]</scope>
    <source>
        <strain evidence="2 3">ID143958</strain>
    </source>
</reference>
<feature type="region of interest" description="Disordered" evidence="1">
    <location>
        <begin position="2777"/>
        <end position="2808"/>
    </location>
</feature>
<name>A0A364LG61_9GAMM</name>
<dbReference type="RefSeq" id="WP_112220479.1">
    <property type="nucleotide sequence ID" value="NZ_MVJN01000011.1"/>
</dbReference>
<dbReference type="Proteomes" id="UP000249458">
    <property type="component" value="Unassembled WGS sequence"/>
</dbReference>
<feature type="compositionally biased region" description="Polar residues" evidence="1">
    <location>
        <begin position="2777"/>
        <end position="2797"/>
    </location>
</feature>
<gene>
    <name evidence="2" type="ORF">B1207_13615</name>
</gene>
<proteinExistence type="predicted"/>
<dbReference type="EMBL" id="MVJN01000011">
    <property type="protein sequence ID" value="RAP35140.1"/>
    <property type="molecule type" value="Genomic_DNA"/>
</dbReference>
<comment type="caution">
    <text evidence="2">The sequence shown here is derived from an EMBL/GenBank/DDBJ whole genome shotgun (WGS) entry which is preliminary data.</text>
</comment>
<sequence length="2823" mass="323455">MPNQFVDSLLAKADLPALLIAYQSDKPDISLLSKLVDDLAQQHSFDLLETLLKVIETGGSDDRLEVITTRISIHFLSQILERDQQQALKASFDRINETPDLWPQCLLALSTWIKSGERRTALTSLLAILSNTQRETLYAALTDRPEKDAVWLGELIGYILKNESLQEPEAKAHLQRLSSCLLLSAAEIPAQSINSLSLLLEDEELIDSILKLRAIASTYAKENQEAHGRFASSRQTYLNKYENLIQALAIRAKASESAYQKIIADRPNLANWLMIARLKSSAEKPLQESLVSEVLTHYSLFNWEDSQFVAEVIPVMVAVSKAASGKELFKQFFKRDKLNTAFCIRFLSEYYKQTEELEQLLQFVKDISRNTPDQSFTINFLTQNSGQSQRLTESLLNLLELEQLIPICSHILALQQIFHPEESLCKQYCRVLCEKLKSSANQAADCKRIAQTIAILPKKSRAQPLELISSHLNGFSKLSMAWLSALFESNIKKVLLFPFLLNLIRTISAKEQQQLLELLSKEEFYRFYIHLLRNQNTDEKFTFLSDYLKKKDKHSFFEYLILLTPQVHQEILDTVLPELEPAHLIQLIISLIKKSKQDSSYLAPLHQLLIQFCTRMQATLDSSAPIHQWIKYNNEDDKNIVTLIAEQLFTTPACFHSLCSRSSILQDYTPQILQGVLVNNADNDLKLRAVRILDLITYNPEKMDERALRLLHFYKNQASVLQKIFKNLYKVEHLLSAAGKNNFNALKHSCWKLLHAGQYSENACQLLLCTQLGQSQTLKELSITLTNQPGSILSPDYLSQIDDELLEKIPDMDLINILLQSLEGPTLTNWAKVRKTVDLQETPQLFIHQLINQTNSQAENPVLDNQVFQFIVSLRHFKKAMSGLSQEEIFWLVDTGKTEEIVQNFPDWLKQLIKNGQLDTIDRASLFSLLPREQGFLQTVYALPELQFYLPKLFIELAQKSLPAIHYPILAEQLKLFTPVDRERHLADAQRQIKPESVNLDVIPVFNRMLMELDLNHEQESHRALVLGQIEFFAKLSSNSAVHKANHYQFVQEFQQVTFNSMEILRQRHTAWTSIILGSQQFSQAVNIWLIDLPEADIEHHPFTSTLLEHFDIIQNQGFMDSDCCQEFIQSLLMKPPAKITEEQYVLLFHKLTIERQKKLAVNVLQQSKLEDVQWSSLITLARVLSVQALYEIFLHSQTLFVFVDLIARHPEGIHTLAPAQIDRLLSELSSAEQLCRILNSQTQPKLKFNFVNSLFQYLQRNHLALADWLNKINADEQALAALANYTEENACQEQLHQLIMESVSRRQQIQSFLKNPDWEMPIESAGLLNQYMRDAWLHPWKGWQCHPLLLKYLGFADEVIAMQAQMEFLEEIIKLNEFYEPLANTGSVSENTLVSARWLQRLPLIEGVLMELGEEAVNPSHPLVNTGVVKNIIQPLLKQGKGIAEQVINDLPQSVSELIKSFDSLGQAPAIPLNALKQEQIQTIQGAWGKFKLHLTAIEYYSSPRLYALFNPESYFARINMKRISLLPKAESDALANAQAIHKEWQEQQQFLISTKFNELMDVFFRDPQILQDIKVQEWILDNCLFTQSGINIIPPLLYKLLSAVSPSLLITHLQQRENPVHAANLAKFSKLLTKYSSIQELVSVLYGMGSQSLEELLTCTRFYRLAYAPLLLSMVQKAQASGISKKEAGLVTLPESLSQNLELQWLQTEIQHLHINEERLKKHGRMIAAEALKSGHNHYDNERLAALRSPGLKLDVAELAIIFNSYAPAFNPPNEAITLEFLLSLSYLLENQQNLNLIQALNERLLQHTIRIALENPAFHYQFLNTLSHHPSSSRFCIEQIKNRLQQHLANYFPETVPAPSCLAELTAAQFGQLTRESVASLTTLQKLIFSVEPAAEFTIWLNTASAHIKKDVIDFSAIASMNSILQHWKEHNNTVVSAQLTENILLVETLLSSDDETFLQRVDELCTSVYRDYPAVYFHYLALSFNRTKQPHDLLDKLKRWMLDIGEQQAEQLQWLDKLIGLLIHAGLVEEFCNELHLYPESLRQCLLISLDQKTAIDDRILTLFTPLLSWKWIKEQLLAKKTAANPAWLRIGLLEKQHQQAVLEDEQSIKEFLNLLMVCQFPVDALMALSKRIDNTSLNCLLVCHLLSRADCLLQFPGQTLLDSPGLTASRPGSLRLGSLSNHIKLPLIPEGSLSSLQAEAAAEILCSFRQFNHFTPEILNNLLECIAEKRSPFLLYWFKHYARLPGAQKPLIILMNILPDFAELMKQLENTIRDELLSRIIDARFKNKLPDIRQPASLTGLYSGVHLDHCIHLYLHRNQEEPALVQFIGELIYSLKQREAKLTNQSMQLLLSLYEDNHFDSLKESIIEITRTYRYSNTVFSDCSIFYDDGRINTKRMLEPVWLKAKSQGTTASSPSQRLWQTSNLPATETTESEFQSPWENKTLLSAISQTEETISFLSYFLIHFHGKPEMLQLFLEDYLDSHPQSRIPSDQQALLEKVSWLLTQPDLNKETGNVLFNCLTNYPQLLNNRIKFHLLCFNAEKYLQIQGMQKKYDELVQFCKEMKPFAKANPEVEAHLQRAKQEAKFERKLMTKSGWLLSFRLWCRRSFFYGWEGWFKPRAPRYVLPFETPVDSSRFSYQKMDVLAEGSVLPKDLEQLLKHSRQDVSPRSLNALYEALRLFEWQSLPSNELDLREQIEKTYQKLGGLMPDNPKIERWLTNHKELFIGNRHQLLCLYIQNNQLDAMQSILEQENELSSFGPVISQLNLVQDVNHKTSSGNQPAPVRSASQSRSGNHLFGSGSSLPAMGDNLPATADFALS</sequence>